<dbReference type="Proteomes" id="UP001301797">
    <property type="component" value="Chromosome"/>
</dbReference>
<organism evidence="3 4">
    <name type="scientific">Methanochimaera problematica</name>
    <dbReference type="NCBI Taxonomy" id="2609417"/>
    <lineage>
        <taxon>Archaea</taxon>
        <taxon>Methanobacteriati</taxon>
        <taxon>Methanobacteriota</taxon>
        <taxon>Stenosarchaea group</taxon>
        <taxon>Methanomicrobia</taxon>
        <taxon>Methanomicrobiales</taxon>
        <taxon>Methanomicrobiaceae</taxon>
        <taxon>Methanochimaera</taxon>
    </lineage>
</organism>
<dbReference type="GO" id="GO:0009697">
    <property type="term" value="P:salicylic acid biosynthetic process"/>
    <property type="evidence" value="ECO:0007669"/>
    <property type="project" value="TreeGrafter"/>
</dbReference>
<dbReference type="GO" id="GO:0004106">
    <property type="term" value="F:chorismate mutase activity"/>
    <property type="evidence" value="ECO:0007669"/>
    <property type="project" value="InterPro"/>
</dbReference>
<dbReference type="AlphaFoldDB" id="A0AA97FA78"/>
<gene>
    <name evidence="3" type="ORF">F1737_00345</name>
</gene>
<protein>
    <submittedName>
        <fullName evidence="3">Chorismate mutase</fullName>
    </submittedName>
</protein>
<dbReference type="Pfam" id="PF01817">
    <property type="entry name" value="CM_2"/>
    <property type="match status" value="1"/>
</dbReference>
<evidence type="ECO:0000256" key="1">
    <source>
        <dbReference type="ARBA" id="ARBA00023235"/>
    </source>
</evidence>
<evidence type="ECO:0000313" key="4">
    <source>
        <dbReference type="Proteomes" id="UP001301797"/>
    </source>
</evidence>
<sequence length="89" mass="10255">MDLKEAREELAAIDREIVTLIKKRSDFASVIRDAKKESGTPVRDEKQRMGVLLRAMGFAEDSGLDPERICEIFEILIEMNEDMQRKLSK</sequence>
<dbReference type="GeneID" id="85228572"/>
<proteinExistence type="predicted"/>
<feature type="domain" description="Chorismate mutase" evidence="2">
    <location>
        <begin position="1"/>
        <end position="88"/>
    </location>
</feature>
<keyword evidence="4" id="KW-1185">Reference proteome</keyword>
<dbReference type="InterPro" id="IPR002701">
    <property type="entry name" value="CM_II_prokaryot"/>
</dbReference>
<reference evidence="3 4" key="1">
    <citation type="submission" date="2019-09" db="EMBL/GenBank/DDBJ databases">
        <title>The complete genome of Methanoplanus sp. FWC-SCC4.</title>
        <authorList>
            <person name="Chen S.-C."/>
            <person name="Zhou Y.-Z."/>
            <person name="Lai M.-C."/>
        </authorList>
    </citation>
    <scope>NUCLEOTIDE SEQUENCE [LARGE SCALE GENOMIC DNA]</scope>
    <source>
        <strain evidence="3 4">FWC-SCC4</strain>
    </source>
</reference>
<evidence type="ECO:0000313" key="3">
    <source>
        <dbReference type="EMBL" id="WOF15234.1"/>
    </source>
</evidence>
<dbReference type="GO" id="GO:0046417">
    <property type="term" value="P:chorismate metabolic process"/>
    <property type="evidence" value="ECO:0007669"/>
    <property type="project" value="InterPro"/>
</dbReference>
<dbReference type="Gene3D" id="1.20.59.10">
    <property type="entry name" value="Chorismate mutase"/>
    <property type="match status" value="1"/>
</dbReference>
<dbReference type="SUPFAM" id="SSF48600">
    <property type="entry name" value="Chorismate mutase II"/>
    <property type="match status" value="1"/>
</dbReference>
<evidence type="ECO:0000259" key="2">
    <source>
        <dbReference type="PROSITE" id="PS51168"/>
    </source>
</evidence>
<keyword evidence="1" id="KW-0413">Isomerase</keyword>
<accession>A0AA97FA78</accession>
<dbReference type="EMBL" id="CP043875">
    <property type="protein sequence ID" value="WOF15234.1"/>
    <property type="molecule type" value="Genomic_DNA"/>
</dbReference>
<dbReference type="InterPro" id="IPR036979">
    <property type="entry name" value="CM_dom_sf"/>
</dbReference>
<dbReference type="RefSeq" id="WP_317136802.1">
    <property type="nucleotide sequence ID" value="NZ_CP043875.1"/>
</dbReference>
<dbReference type="InterPro" id="IPR051331">
    <property type="entry name" value="Chorismate_mutase-related"/>
</dbReference>
<dbReference type="KEGG" id="mefw:F1737_00345"/>
<dbReference type="SMART" id="SM00830">
    <property type="entry name" value="CM_2"/>
    <property type="match status" value="1"/>
</dbReference>
<dbReference type="InterPro" id="IPR036263">
    <property type="entry name" value="Chorismate_II_sf"/>
</dbReference>
<dbReference type="PANTHER" id="PTHR38041">
    <property type="entry name" value="CHORISMATE MUTASE"/>
    <property type="match status" value="1"/>
</dbReference>
<name>A0AA97FA78_9EURY</name>
<dbReference type="PANTHER" id="PTHR38041:SF1">
    <property type="entry name" value="CHORISMATE MUTASE"/>
    <property type="match status" value="1"/>
</dbReference>
<dbReference type="PROSITE" id="PS51168">
    <property type="entry name" value="CHORISMATE_MUT_2"/>
    <property type="match status" value="1"/>
</dbReference>